<dbReference type="AlphaFoldDB" id="A0A2S4V792"/>
<protein>
    <submittedName>
        <fullName evidence="2">Uncharacterized protein</fullName>
    </submittedName>
</protein>
<evidence type="ECO:0000313" key="3">
    <source>
        <dbReference type="Proteomes" id="UP000239156"/>
    </source>
</evidence>
<keyword evidence="3" id="KW-1185">Reference proteome</keyword>
<gene>
    <name evidence="2" type="ORF">PSTT_09806</name>
</gene>
<organism evidence="2 3">
    <name type="scientific">Puccinia striiformis</name>
    <dbReference type="NCBI Taxonomy" id="27350"/>
    <lineage>
        <taxon>Eukaryota</taxon>
        <taxon>Fungi</taxon>
        <taxon>Dikarya</taxon>
        <taxon>Basidiomycota</taxon>
        <taxon>Pucciniomycotina</taxon>
        <taxon>Pucciniomycetes</taxon>
        <taxon>Pucciniales</taxon>
        <taxon>Pucciniaceae</taxon>
        <taxon>Puccinia</taxon>
    </lineage>
</organism>
<comment type="caution">
    <text evidence="2">The sequence shown here is derived from an EMBL/GenBank/DDBJ whole genome shotgun (WGS) entry which is preliminary data.</text>
</comment>
<dbReference type="Proteomes" id="UP000239156">
    <property type="component" value="Unassembled WGS sequence"/>
</dbReference>
<feature type="region of interest" description="Disordered" evidence="1">
    <location>
        <begin position="1"/>
        <end position="30"/>
    </location>
</feature>
<dbReference type="EMBL" id="PKSL01000100">
    <property type="protein sequence ID" value="POW05320.1"/>
    <property type="molecule type" value="Genomic_DNA"/>
</dbReference>
<sequence>AKVNSSDQQSSAQKPKRKSADLAHSRSQISNTSCAEKVQVLDWHHKKRNNQTKTSAHFQKIFPLLKIKQPLLSKWLKV</sequence>
<evidence type="ECO:0000313" key="2">
    <source>
        <dbReference type="EMBL" id="POW05320.1"/>
    </source>
</evidence>
<feature type="compositionally biased region" description="Polar residues" evidence="1">
    <location>
        <begin position="1"/>
        <end position="13"/>
    </location>
</feature>
<dbReference type="VEuPathDB" id="FungiDB:PSTT_09806"/>
<reference evidence="2" key="1">
    <citation type="submission" date="2017-12" db="EMBL/GenBank/DDBJ databases">
        <title>Gene loss provides genomic basis for host adaptation in cereal stripe rust fungi.</title>
        <authorList>
            <person name="Xia C."/>
        </authorList>
    </citation>
    <scope>NUCLEOTIDE SEQUENCE [LARGE SCALE GENOMIC DNA]</scope>
    <source>
        <strain evidence="2">93-210</strain>
    </source>
</reference>
<accession>A0A2S4V792</accession>
<feature type="non-terminal residue" evidence="2">
    <location>
        <position position="1"/>
    </location>
</feature>
<evidence type="ECO:0000256" key="1">
    <source>
        <dbReference type="SAM" id="MobiDB-lite"/>
    </source>
</evidence>
<name>A0A2S4V792_9BASI</name>
<proteinExistence type="predicted"/>